<evidence type="ECO:0000313" key="1">
    <source>
        <dbReference type="EMBL" id="KAI5682298.1"/>
    </source>
</evidence>
<organism evidence="1 2">
    <name type="scientific">Catharanthus roseus</name>
    <name type="common">Madagascar periwinkle</name>
    <name type="synonym">Vinca rosea</name>
    <dbReference type="NCBI Taxonomy" id="4058"/>
    <lineage>
        <taxon>Eukaryota</taxon>
        <taxon>Viridiplantae</taxon>
        <taxon>Streptophyta</taxon>
        <taxon>Embryophyta</taxon>
        <taxon>Tracheophyta</taxon>
        <taxon>Spermatophyta</taxon>
        <taxon>Magnoliopsida</taxon>
        <taxon>eudicotyledons</taxon>
        <taxon>Gunneridae</taxon>
        <taxon>Pentapetalae</taxon>
        <taxon>asterids</taxon>
        <taxon>lamiids</taxon>
        <taxon>Gentianales</taxon>
        <taxon>Apocynaceae</taxon>
        <taxon>Rauvolfioideae</taxon>
        <taxon>Vinceae</taxon>
        <taxon>Catharanthinae</taxon>
        <taxon>Catharanthus</taxon>
    </lineage>
</organism>
<dbReference type="EMBL" id="CM044701">
    <property type="protein sequence ID" value="KAI5682298.1"/>
    <property type="molecule type" value="Genomic_DNA"/>
</dbReference>
<protein>
    <submittedName>
        <fullName evidence="1">Uncharacterized protein</fullName>
    </submittedName>
</protein>
<keyword evidence="2" id="KW-1185">Reference proteome</keyword>
<reference evidence="2" key="1">
    <citation type="journal article" date="2023" name="Nat. Plants">
        <title>Single-cell RNA sequencing provides a high-resolution roadmap for understanding the multicellular compartmentation of specialized metabolism.</title>
        <authorList>
            <person name="Sun S."/>
            <person name="Shen X."/>
            <person name="Li Y."/>
            <person name="Li Y."/>
            <person name="Wang S."/>
            <person name="Li R."/>
            <person name="Zhang H."/>
            <person name="Shen G."/>
            <person name="Guo B."/>
            <person name="Wei J."/>
            <person name="Xu J."/>
            <person name="St-Pierre B."/>
            <person name="Chen S."/>
            <person name="Sun C."/>
        </authorList>
    </citation>
    <scope>NUCLEOTIDE SEQUENCE [LARGE SCALE GENOMIC DNA]</scope>
</reference>
<sequence length="345" mass="40265">MFIVCVIELGWRCICKLSLTQWFARRVKRVRATRKLSAVSSEALLNIYDAPEETEEDNGANTWNNRLFSKVIQGICPLTPIYTGEGEEDTDELHSQDLANLSLEDHSRQWSRIPISIEEFELWSKPWRRALVLKVLDGNISLKGSEFFIVRFYAKEDYAHVLEEGLWIVLRHYLTVNRWKPNFRPLMETISSTMIWCQLPDLPIEFFNDDLLMRVGNYLGKAVKVDDTTRETLRGPLPMTWMVRNSGRWIHLRDGAILWRVWPDKYYVRHRIMFCGGTATCGKSGGLEIKVGLMADLWLRNQALVRCLTSTDYGMPKLVSDDLVMGSRFYTWSPTFAWHEFQIWV</sequence>
<dbReference type="Proteomes" id="UP001060085">
    <property type="component" value="Linkage Group LG01"/>
</dbReference>
<evidence type="ECO:0000313" key="2">
    <source>
        <dbReference type="Proteomes" id="UP001060085"/>
    </source>
</evidence>
<proteinExistence type="predicted"/>
<accession>A0ACC0CBD8</accession>
<gene>
    <name evidence="1" type="ORF">M9H77_03526</name>
</gene>
<name>A0ACC0CBD8_CATRO</name>
<comment type="caution">
    <text evidence="1">The sequence shown here is derived from an EMBL/GenBank/DDBJ whole genome shotgun (WGS) entry which is preliminary data.</text>
</comment>